<feature type="compositionally biased region" description="Low complexity" evidence="1">
    <location>
        <begin position="63"/>
        <end position="95"/>
    </location>
</feature>
<dbReference type="AlphaFoldDB" id="A0A813HA49"/>
<gene>
    <name evidence="3" type="ORF">PGLA1383_LOCUS50123</name>
</gene>
<dbReference type="PANTHER" id="PTHR44029">
    <property type="entry name" value="DNAJ HOMOLOG SUBFAMILY C MEMBER 21"/>
    <property type="match status" value="1"/>
</dbReference>
<name>A0A813HA49_POLGL</name>
<dbReference type="SUPFAM" id="SSF46565">
    <property type="entry name" value="Chaperone J-domain"/>
    <property type="match status" value="1"/>
</dbReference>
<feature type="compositionally biased region" description="Low complexity" evidence="1">
    <location>
        <begin position="272"/>
        <end position="295"/>
    </location>
</feature>
<feature type="domain" description="J" evidence="2">
    <location>
        <begin position="383"/>
        <end position="446"/>
    </location>
</feature>
<dbReference type="InterPro" id="IPR001623">
    <property type="entry name" value="DnaJ_domain"/>
</dbReference>
<reference evidence="3" key="1">
    <citation type="submission" date="2021-02" db="EMBL/GenBank/DDBJ databases">
        <authorList>
            <person name="Dougan E. K."/>
            <person name="Rhodes N."/>
            <person name="Thang M."/>
            <person name="Chan C."/>
        </authorList>
    </citation>
    <scope>NUCLEOTIDE SEQUENCE</scope>
</reference>
<evidence type="ECO:0000313" key="3">
    <source>
        <dbReference type="EMBL" id="CAE8634474.1"/>
    </source>
</evidence>
<dbReference type="PRINTS" id="PR00625">
    <property type="entry name" value="JDOMAIN"/>
</dbReference>
<feature type="region of interest" description="Disordered" evidence="1">
    <location>
        <begin position="272"/>
        <end position="321"/>
    </location>
</feature>
<sequence length="446" mass="49250">MGITALGLAESEGHLQVGALLRSALGNPDTALPRTARCGEMSKTATAEGEESRQQELNLAELQQTQQQQQHQQPEQQQQQQPEQKQQQQQQQQQQWAVPVAAADDAHFERKVFSESPGTTSLPADSTPALSARWGPAWERIPIRAQHQQAQHDEKRQEAPPKLQQQHHDNSPLQRQGPSFPPAAKDLLQRSQLQEFRNRSGEEASVEAQESEKKSRLGMSSSEKPDPSERRPLRPSPELRASPLQSVPSANSVFVGRGLRCEVSSHARTATSTAASKAAAPAAAARLPTAPPRLRVQPKARPPSPVQQPPAGDGEDSSRTQLGPRVLKAMEPFPGYQGEMPPEEAEERWTDHELHAYFFSSGFIKPKRPATGPKRVSPALLEQYYRVLGLKLGARASCARKAYRQLALRFHPDKNLDSPEATRKFQEITEAYAAVCNQLELAQTKG</sequence>
<dbReference type="PANTHER" id="PTHR44029:SF1">
    <property type="entry name" value="DNAJ HOMOLOG SUBFAMILY C MEMBER 21"/>
    <property type="match status" value="1"/>
</dbReference>
<evidence type="ECO:0000256" key="1">
    <source>
        <dbReference type="SAM" id="MobiDB-lite"/>
    </source>
</evidence>
<feature type="compositionally biased region" description="Basic and acidic residues" evidence="1">
    <location>
        <begin position="223"/>
        <end position="232"/>
    </location>
</feature>
<feature type="compositionally biased region" description="Basic and acidic residues" evidence="1">
    <location>
        <begin position="150"/>
        <end position="159"/>
    </location>
</feature>
<dbReference type="InterPro" id="IPR036869">
    <property type="entry name" value="J_dom_sf"/>
</dbReference>
<dbReference type="OrthoDB" id="442087at2759"/>
<protein>
    <recommendedName>
        <fullName evidence="2">J domain-containing protein</fullName>
    </recommendedName>
</protein>
<feature type="region of interest" description="Disordered" evidence="1">
    <location>
        <begin position="25"/>
        <end position="247"/>
    </location>
</feature>
<dbReference type="InterPro" id="IPR051964">
    <property type="entry name" value="Chaperone_stress_response"/>
</dbReference>
<accession>A0A813HA49</accession>
<evidence type="ECO:0000259" key="2">
    <source>
        <dbReference type="PROSITE" id="PS50076"/>
    </source>
</evidence>
<keyword evidence="4" id="KW-1185">Reference proteome</keyword>
<evidence type="ECO:0000313" key="4">
    <source>
        <dbReference type="Proteomes" id="UP000654075"/>
    </source>
</evidence>
<dbReference type="CDD" id="cd06257">
    <property type="entry name" value="DnaJ"/>
    <property type="match status" value="1"/>
</dbReference>
<dbReference type="Pfam" id="PF00226">
    <property type="entry name" value="DnaJ"/>
    <property type="match status" value="1"/>
</dbReference>
<proteinExistence type="predicted"/>
<dbReference type="Proteomes" id="UP000654075">
    <property type="component" value="Unassembled WGS sequence"/>
</dbReference>
<dbReference type="GO" id="GO:0005737">
    <property type="term" value="C:cytoplasm"/>
    <property type="evidence" value="ECO:0007669"/>
    <property type="project" value="TreeGrafter"/>
</dbReference>
<dbReference type="SMART" id="SM00271">
    <property type="entry name" value="DnaJ"/>
    <property type="match status" value="1"/>
</dbReference>
<comment type="caution">
    <text evidence="3">The sequence shown here is derived from an EMBL/GenBank/DDBJ whole genome shotgun (WGS) entry which is preliminary data.</text>
</comment>
<dbReference type="Gene3D" id="1.10.287.110">
    <property type="entry name" value="DnaJ domain"/>
    <property type="match status" value="1"/>
</dbReference>
<dbReference type="EMBL" id="CAJNNV010031027">
    <property type="protein sequence ID" value="CAE8634474.1"/>
    <property type="molecule type" value="Genomic_DNA"/>
</dbReference>
<organism evidence="3 4">
    <name type="scientific">Polarella glacialis</name>
    <name type="common">Dinoflagellate</name>
    <dbReference type="NCBI Taxonomy" id="89957"/>
    <lineage>
        <taxon>Eukaryota</taxon>
        <taxon>Sar</taxon>
        <taxon>Alveolata</taxon>
        <taxon>Dinophyceae</taxon>
        <taxon>Suessiales</taxon>
        <taxon>Suessiaceae</taxon>
        <taxon>Polarella</taxon>
    </lineage>
</organism>
<dbReference type="PROSITE" id="PS50076">
    <property type="entry name" value="DNAJ_2"/>
    <property type="match status" value="1"/>
</dbReference>
<feature type="compositionally biased region" description="Basic and acidic residues" evidence="1">
    <location>
        <begin position="104"/>
        <end position="113"/>
    </location>
</feature>